<proteinExistence type="predicted"/>
<dbReference type="Proteomes" id="UP000005631">
    <property type="component" value="Chromosome"/>
</dbReference>
<dbReference type="STRING" id="926562.Oweho_2701"/>
<dbReference type="AlphaFoldDB" id="G8QZL1"/>
<organism evidence="1 2">
    <name type="scientific">Owenweeksia hongkongensis (strain DSM 17368 / CIP 108786 / JCM 12287 / NRRL B-23963 / UST20020801)</name>
    <dbReference type="NCBI Taxonomy" id="926562"/>
    <lineage>
        <taxon>Bacteria</taxon>
        <taxon>Pseudomonadati</taxon>
        <taxon>Bacteroidota</taxon>
        <taxon>Flavobacteriia</taxon>
        <taxon>Flavobacteriales</taxon>
        <taxon>Owenweeksiaceae</taxon>
        <taxon>Owenweeksia</taxon>
    </lineage>
</organism>
<sequence length="134" mass="14847">MWYVREKVFVHLCATVIKIKTLTMNFSKITLPVFGISLLVFSGCSKDDDGPLGLGGACGFTWSVRIADEITALSQAASEYSQDSSQAKCLDYKKAYNDYLDEAEDIKSCVPAGDKDDFQKDIDKARDELDKLPC</sequence>
<reference evidence="1 2" key="1">
    <citation type="journal article" date="2012" name="Stand. Genomic Sci.">
        <title>Genome sequence of the orange-pigmented seawater bacterium Owenweeksia hongkongensis type strain (UST20020801(T)).</title>
        <authorList>
            <person name="Riedel T."/>
            <person name="Held B."/>
            <person name="Nolan M."/>
            <person name="Lucas S."/>
            <person name="Lapidus A."/>
            <person name="Tice H."/>
            <person name="Del Rio T.G."/>
            <person name="Cheng J.F."/>
            <person name="Han C."/>
            <person name="Tapia R."/>
            <person name="Goodwin L.A."/>
            <person name="Pitluck S."/>
            <person name="Liolios K."/>
            <person name="Mavromatis K."/>
            <person name="Pagani I."/>
            <person name="Ivanova N."/>
            <person name="Mikhailova N."/>
            <person name="Pati A."/>
            <person name="Chen A."/>
            <person name="Palaniappan K."/>
            <person name="Rohde M."/>
            <person name="Tindall B.J."/>
            <person name="Detter J.C."/>
            <person name="Goker M."/>
            <person name="Woyke T."/>
            <person name="Bristow J."/>
            <person name="Eisen J.A."/>
            <person name="Markowitz V."/>
            <person name="Hugenholtz P."/>
            <person name="Klenk H.P."/>
            <person name="Kyrpides N.C."/>
        </authorList>
    </citation>
    <scope>NUCLEOTIDE SEQUENCE</scope>
    <source>
        <strain evidence="2">DSM 17368 / JCM 12287 / NRRL B-23963</strain>
    </source>
</reference>
<dbReference type="KEGG" id="oho:Oweho_2701"/>
<dbReference type="HOGENOM" id="CLU_1894137_0_0_10"/>
<dbReference type="eggNOG" id="ENOG5033JJ1">
    <property type="taxonomic scope" value="Bacteria"/>
</dbReference>
<gene>
    <name evidence="1" type="ordered locus">Oweho_2701</name>
</gene>
<evidence type="ECO:0000313" key="2">
    <source>
        <dbReference type="Proteomes" id="UP000005631"/>
    </source>
</evidence>
<evidence type="ECO:0000313" key="1">
    <source>
        <dbReference type="EMBL" id="AEV33664.1"/>
    </source>
</evidence>
<dbReference type="EMBL" id="CP003156">
    <property type="protein sequence ID" value="AEV33664.1"/>
    <property type="molecule type" value="Genomic_DNA"/>
</dbReference>
<keyword evidence="2" id="KW-1185">Reference proteome</keyword>
<protein>
    <submittedName>
        <fullName evidence="1">Uncharacterized protein</fullName>
    </submittedName>
</protein>
<accession>G8QZL1</accession>
<name>G8QZL1_OWEHD</name>